<keyword evidence="2" id="KW-1185">Reference proteome</keyword>
<evidence type="ECO:0000313" key="2">
    <source>
        <dbReference type="Proteomes" id="UP000265515"/>
    </source>
</evidence>
<organism evidence="1 2">
    <name type="scientific">Chara braunii</name>
    <name type="common">Braun's stonewort</name>
    <dbReference type="NCBI Taxonomy" id="69332"/>
    <lineage>
        <taxon>Eukaryota</taxon>
        <taxon>Viridiplantae</taxon>
        <taxon>Streptophyta</taxon>
        <taxon>Charophyceae</taxon>
        <taxon>Charales</taxon>
        <taxon>Characeae</taxon>
        <taxon>Chara</taxon>
    </lineage>
</organism>
<comment type="caution">
    <text evidence="1">The sequence shown here is derived from an EMBL/GenBank/DDBJ whole genome shotgun (WGS) entry which is preliminary data.</text>
</comment>
<name>A0A388MAS2_CHABU</name>
<dbReference type="AlphaFoldDB" id="A0A388MAS2"/>
<dbReference type="Gramene" id="GBG91656">
    <property type="protein sequence ID" value="GBG91656"/>
    <property type="gene ID" value="CBR_g52692"/>
</dbReference>
<accession>A0A388MAS2</accession>
<gene>
    <name evidence="1" type="ORF">CBR_g52692</name>
</gene>
<proteinExistence type="predicted"/>
<dbReference type="Proteomes" id="UP000265515">
    <property type="component" value="Unassembled WGS sequence"/>
</dbReference>
<sequence>MAPTSVLSLSVFSSSPSSSSLSQCLYLSHSRKCQPSSCSGASYRFQHVYGHPCGGPKNSTSISPSRPLVARASSTDHARPSQQVSDIGPLVPPEFENEEVVVNVEKPTRDGVQSKSLRFRLDSTVAVAITTQAAWEFLTLAFKVFFCIKVPLQTVSEVMKCVLQGWIGVIPLGFAIGVALARIIAGIPDDEGALEAEEGNRPKDPRTLYIPPKLRVWLFSLGLAFWGLKFLGPISRRPFGYLLAHVGTGGLWELYALFRGAVHGGQAGAPSEMTVRKAMGT</sequence>
<reference evidence="1 2" key="1">
    <citation type="journal article" date="2018" name="Cell">
        <title>The Chara Genome: Secondary Complexity and Implications for Plant Terrestrialization.</title>
        <authorList>
            <person name="Nishiyama T."/>
            <person name="Sakayama H."/>
            <person name="Vries J.D."/>
            <person name="Buschmann H."/>
            <person name="Saint-Marcoux D."/>
            <person name="Ullrich K.K."/>
            <person name="Haas F.B."/>
            <person name="Vanderstraeten L."/>
            <person name="Becker D."/>
            <person name="Lang D."/>
            <person name="Vosolsobe S."/>
            <person name="Rombauts S."/>
            <person name="Wilhelmsson P.K.I."/>
            <person name="Janitza P."/>
            <person name="Kern R."/>
            <person name="Heyl A."/>
            <person name="Rumpler F."/>
            <person name="Villalobos L.I.A.C."/>
            <person name="Clay J.M."/>
            <person name="Skokan R."/>
            <person name="Toyoda A."/>
            <person name="Suzuki Y."/>
            <person name="Kagoshima H."/>
            <person name="Schijlen E."/>
            <person name="Tajeshwar N."/>
            <person name="Catarino B."/>
            <person name="Hetherington A.J."/>
            <person name="Saltykova A."/>
            <person name="Bonnot C."/>
            <person name="Breuninger H."/>
            <person name="Symeonidi A."/>
            <person name="Radhakrishnan G.V."/>
            <person name="Van Nieuwerburgh F."/>
            <person name="Deforce D."/>
            <person name="Chang C."/>
            <person name="Karol K.G."/>
            <person name="Hedrich R."/>
            <person name="Ulvskov P."/>
            <person name="Glockner G."/>
            <person name="Delwiche C.F."/>
            <person name="Petrasek J."/>
            <person name="Van de Peer Y."/>
            <person name="Friml J."/>
            <person name="Beilby M."/>
            <person name="Dolan L."/>
            <person name="Kohara Y."/>
            <person name="Sugano S."/>
            <person name="Fujiyama A."/>
            <person name="Delaux P.-M."/>
            <person name="Quint M."/>
            <person name="TheiBen G."/>
            <person name="Hagemann M."/>
            <person name="Harholt J."/>
            <person name="Dunand C."/>
            <person name="Zachgo S."/>
            <person name="Langdale J."/>
            <person name="Maumus F."/>
            <person name="Straeten D.V.D."/>
            <person name="Gould S.B."/>
            <person name="Rensing S.A."/>
        </authorList>
    </citation>
    <scope>NUCLEOTIDE SEQUENCE [LARGE SCALE GENOMIC DNA]</scope>
    <source>
        <strain evidence="1 2">S276</strain>
    </source>
</reference>
<protein>
    <submittedName>
        <fullName evidence="1">Uncharacterized protein</fullName>
    </submittedName>
</protein>
<dbReference type="EMBL" id="BFEA01000931">
    <property type="protein sequence ID" value="GBG91656.1"/>
    <property type="molecule type" value="Genomic_DNA"/>
</dbReference>
<evidence type="ECO:0000313" key="1">
    <source>
        <dbReference type="EMBL" id="GBG91656.1"/>
    </source>
</evidence>